<feature type="region of interest" description="Disordered" evidence="1">
    <location>
        <begin position="136"/>
        <end position="211"/>
    </location>
</feature>
<gene>
    <name evidence="4" type="ORF">BN1204_045650</name>
    <name evidence="3" type="ORF">NCLIV_045650</name>
</gene>
<reference evidence="3" key="2">
    <citation type="submission" date="2011-03" db="EMBL/GenBank/DDBJ databases">
        <title>Comparative genomics and transcriptomics of Neospora caninum and Toxoplasma gondii.</title>
        <authorList>
            <person name="Reid A.J."/>
            <person name="Sohal A."/>
            <person name="Harris D."/>
            <person name="Quail M."/>
            <person name="Sanders M."/>
            <person name="Berriman M."/>
            <person name="Wastling J.M."/>
            <person name="Pain A."/>
        </authorList>
    </citation>
    <scope>NUCLEOTIDE SEQUENCE</scope>
    <source>
        <strain evidence="3">Liverpool</strain>
    </source>
</reference>
<organism evidence="3 5">
    <name type="scientific">Neospora caninum (strain Liverpool)</name>
    <dbReference type="NCBI Taxonomy" id="572307"/>
    <lineage>
        <taxon>Eukaryota</taxon>
        <taxon>Sar</taxon>
        <taxon>Alveolata</taxon>
        <taxon>Apicomplexa</taxon>
        <taxon>Conoidasida</taxon>
        <taxon>Coccidia</taxon>
        <taxon>Eucoccidiorida</taxon>
        <taxon>Eimeriorina</taxon>
        <taxon>Sarcocystidae</taxon>
        <taxon>Neospora</taxon>
    </lineage>
</organism>
<dbReference type="RefSeq" id="XP_003884164.1">
    <property type="nucleotide sequence ID" value="XM_003884115.1"/>
</dbReference>
<dbReference type="EMBL" id="FR823391">
    <property type="protein sequence ID" value="CBZ54133.1"/>
    <property type="molecule type" value="Genomic_DNA"/>
</dbReference>
<dbReference type="Proteomes" id="UP000007494">
    <property type="component" value="Chromosome X"/>
</dbReference>
<evidence type="ECO:0000256" key="1">
    <source>
        <dbReference type="SAM" id="MobiDB-lite"/>
    </source>
</evidence>
<reference evidence="5" key="3">
    <citation type="journal article" date="2012" name="PLoS Pathog.">
        <title>Comparative genomics of the apicomplexan parasites Toxoplasma gondii and Neospora caninum: Coccidia differing in host range and transmission strategy.</title>
        <authorList>
            <person name="Reid A.J."/>
            <person name="Vermont S.J."/>
            <person name="Cotton J.A."/>
            <person name="Harris D."/>
            <person name="Hill-Cawthorne G.A."/>
            <person name="Konen-Waisman S."/>
            <person name="Latham S.M."/>
            <person name="Mourier T."/>
            <person name="Norton R."/>
            <person name="Quail M.A."/>
            <person name="Sanders M."/>
            <person name="Shanmugam D."/>
            <person name="Sohal A."/>
            <person name="Wasmuth J.D."/>
            <person name="Brunk B."/>
            <person name="Grigg M.E."/>
            <person name="Howard J.C."/>
            <person name="Parkinson J."/>
            <person name="Roos D.S."/>
            <person name="Trees A.J."/>
            <person name="Berriman M."/>
            <person name="Pain A."/>
            <person name="Wastling J.M."/>
        </authorList>
    </citation>
    <scope>NUCLEOTIDE SEQUENCE [LARGE SCALE GENOMIC DNA]</scope>
    <source>
        <strain evidence="5">Liverpool</strain>
    </source>
</reference>
<dbReference type="OrthoDB" id="10651327at2759"/>
<evidence type="ECO:0000313" key="5">
    <source>
        <dbReference type="Proteomes" id="UP000007494"/>
    </source>
</evidence>
<reference evidence="4" key="4">
    <citation type="journal article" date="2015" name="PLoS ONE">
        <title>Comprehensive Evaluation of Toxoplasma gondii VEG and Neospora caninum LIV Genomes with Tachyzoite Stage Transcriptome and Proteome Defines Novel Transcript Features.</title>
        <authorList>
            <person name="Ramaprasad A."/>
            <person name="Mourier T."/>
            <person name="Naeem R."/>
            <person name="Malas T.B."/>
            <person name="Moussa E."/>
            <person name="Panigrahi A."/>
            <person name="Vermont S.J."/>
            <person name="Otto T.D."/>
            <person name="Wastling J."/>
            <person name="Pain A."/>
        </authorList>
    </citation>
    <scope>NUCLEOTIDE SEQUENCE</scope>
    <source>
        <strain evidence="4">Liverpool</strain>
    </source>
</reference>
<dbReference type="GeneID" id="13442014"/>
<evidence type="ECO:0000256" key="2">
    <source>
        <dbReference type="SAM" id="SignalP"/>
    </source>
</evidence>
<reference evidence="3" key="1">
    <citation type="submission" date="2011-02" db="EMBL/GenBank/DDBJ databases">
        <authorList>
            <person name="Aslett M."/>
        </authorList>
    </citation>
    <scope>NUCLEOTIDE SEQUENCE</scope>
    <source>
        <strain evidence="3">Liverpool</strain>
    </source>
</reference>
<dbReference type="EMBL" id="LN714485">
    <property type="protein sequence ID" value="CEL68832.1"/>
    <property type="molecule type" value="Genomic_DNA"/>
</dbReference>
<dbReference type="PRINTS" id="PR01745">
    <property type="entry name" value="DENSEGRNULE2"/>
</dbReference>
<feature type="compositionally biased region" description="Low complexity" evidence="1">
    <location>
        <begin position="146"/>
        <end position="156"/>
    </location>
</feature>
<dbReference type="VEuPathDB" id="ToxoDB:NCLIV_045650"/>
<sequence length="211" mass="22418">MFTGKRWILVVAVGALVGASVKAADFSGRGTVNGQPVGSGYSGYPRGDDVRESMAAPEDLPGERQPETPTAEAVKQAAAKAYRLLKQFTAKVGQETENAYYHVKKATMKGFDVAKDQSYKGYLAVRKATAKGLQSAGKSLELKESAPTGTTTAAPTEKVPPSGPRSGEVQRTRKEQNDVQQTAEMLAEEILEAGLKKDDGEGRGTPEAEVN</sequence>
<dbReference type="eggNOG" id="ENOG502TM93">
    <property type="taxonomic scope" value="Eukaryota"/>
</dbReference>
<keyword evidence="2" id="KW-0732">Signal</keyword>
<proteinExistence type="predicted"/>
<keyword evidence="5" id="KW-1185">Reference proteome</keyword>
<evidence type="ECO:0000313" key="3">
    <source>
        <dbReference type="EMBL" id="CBZ54133.1"/>
    </source>
</evidence>
<dbReference type="InterPro" id="IPR008118">
    <property type="entry name" value="Gra2_protein"/>
</dbReference>
<dbReference type="SMR" id="F0VLK5"/>
<feature type="compositionally biased region" description="Basic and acidic residues" evidence="1">
    <location>
        <begin position="194"/>
        <end position="211"/>
    </location>
</feature>
<dbReference type="InParanoid" id="F0VLK5"/>
<name>F0VLK5_NEOCL</name>
<dbReference type="PIRSF" id="PIRSF007972">
    <property type="entry name" value="Gra2_protein"/>
    <property type="match status" value="1"/>
</dbReference>
<dbReference type="AlphaFoldDB" id="F0VLK5"/>
<feature type="signal peptide" evidence="2">
    <location>
        <begin position="1"/>
        <end position="23"/>
    </location>
</feature>
<protein>
    <submittedName>
        <fullName evidence="4">28 kDa antigen, putative</fullName>
    </submittedName>
</protein>
<feature type="chain" id="PRO_5007655241" evidence="2">
    <location>
        <begin position="24"/>
        <end position="211"/>
    </location>
</feature>
<feature type="region of interest" description="Disordered" evidence="1">
    <location>
        <begin position="35"/>
        <end position="70"/>
    </location>
</feature>
<feature type="compositionally biased region" description="Basic and acidic residues" evidence="1">
    <location>
        <begin position="168"/>
        <end position="177"/>
    </location>
</feature>
<dbReference type="OMA" id="MFAVKHC"/>
<evidence type="ECO:0000313" key="4">
    <source>
        <dbReference type="EMBL" id="CEL68832.1"/>
    </source>
</evidence>
<accession>F0VLK5</accession>